<dbReference type="Gene3D" id="3.40.50.920">
    <property type="match status" value="1"/>
</dbReference>
<dbReference type="InterPro" id="IPR005477">
    <property type="entry name" value="Dxylulose-5-P_synthase"/>
</dbReference>
<keyword evidence="4 11" id="KW-0808">Transferase</keyword>
<dbReference type="SUPFAM" id="SSF52518">
    <property type="entry name" value="Thiamin diphosphate-binding fold (THDP-binding)"/>
    <property type="match status" value="1"/>
</dbReference>
<dbReference type="Proteomes" id="UP000824164">
    <property type="component" value="Unassembled WGS sequence"/>
</dbReference>
<feature type="binding site" evidence="11">
    <location>
        <position position="175"/>
    </location>
    <ligand>
        <name>thiamine diphosphate</name>
        <dbReference type="ChEBI" id="CHEBI:58937"/>
    </ligand>
</feature>
<dbReference type="GO" id="GO:0019288">
    <property type="term" value="P:isopentenyl diphosphate biosynthetic process, methylerythritol 4-phosphate pathway"/>
    <property type="evidence" value="ECO:0007669"/>
    <property type="project" value="TreeGrafter"/>
</dbReference>
<dbReference type="GO" id="GO:0008661">
    <property type="term" value="F:1-deoxy-D-xylulose-5-phosphate synthase activity"/>
    <property type="evidence" value="ECO:0007669"/>
    <property type="project" value="UniProtKB-UniRule"/>
</dbReference>
<comment type="pathway">
    <text evidence="1 11">Metabolic intermediate biosynthesis; 1-deoxy-D-xylulose 5-phosphate biosynthesis; 1-deoxy-D-xylulose 5-phosphate from D-glyceraldehyde 3-phosphate and pyruvate: step 1/1.</text>
</comment>
<keyword evidence="6 11" id="KW-0460">Magnesium</keyword>
<dbReference type="GO" id="GO:0000287">
    <property type="term" value="F:magnesium ion binding"/>
    <property type="evidence" value="ECO:0007669"/>
    <property type="project" value="UniProtKB-UniRule"/>
</dbReference>
<dbReference type="PANTHER" id="PTHR43322">
    <property type="entry name" value="1-D-DEOXYXYLULOSE 5-PHOSPHATE SYNTHASE-RELATED"/>
    <property type="match status" value="1"/>
</dbReference>
<evidence type="ECO:0000313" key="14">
    <source>
        <dbReference type="Proteomes" id="UP000824164"/>
    </source>
</evidence>
<gene>
    <name evidence="11" type="primary">dxs</name>
    <name evidence="13" type="ORF">IAB63_02140</name>
</gene>
<evidence type="ECO:0000256" key="11">
    <source>
        <dbReference type="HAMAP-Rule" id="MF_00315"/>
    </source>
</evidence>
<reference evidence="13" key="2">
    <citation type="journal article" date="2021" name="PeerJ">
        <title>Extensive microbial diversity within the chicken gut microbiome revealed by metagenomics and culture.</title>
        <authorList>
            <person name="Gilroy R."/>
            <person name="Ravi A."/>
            <person name="Getino M."/>
            <person name="Pursley I."/>
            <person name="Horton D.L."/>
            <person name="Alikhan N.F."/>
            <person name="Baker D."/>
            <person name="Gharbi K."/>
            <person name="Hall N."/>
            <person name="Watson M."/>
            <person name="Adriaenssens E.M."/>
            <person name="Foster-Nyarko E."/>
            <person name="Jarju S."/>
            <person name="Secka A."/>
            <person name="Antonio M."/>
            <person name="Oren A."/>
            <person name="Chaudhuri R.R."/>
            <person name="La Ragione R."/>
            <person name="Hildebrand F."/>
            <person name="Pallen M.J."/>
        </authorList>
    </citation>
    <scope>NUCLEOTIDE SEQUENCE</scope>
    <source>
        <strain evidence="13">CHK187-14744</strain>
    </source>
</reference>
<dbReference type="EMBL" id="DVLT01000014">
    <property type="protein sequence ID" value="HIU02034.1"/>
    <property type="molecule type" value="Genomic_DNA"/>
</dbReference>
<dbReference type="InterPro" id="IPR005475">
    <property type="entry name" value="Transketolase-like_Pyr-bd"/>
</dbReference>
<dbReference type="InterPro" id="IPR020826">
    <property type="entry name" value="Transketolase_BS"/>
</dbReference>
<comment type="cofactor">
    <cofactor evidence="11">
        <name>thiamine diphosphate</name>
        <dbReference type="ChEBI" id="CHEBI:58937"/>
    </cofactor>
    <text evidence="11">Binds 1 thiamine pyrophosphate per subunit.</text>
</comment>
<dbReference type="Pfam" id="PF02779">
    <property type="entry name" value="Transket_pyr"/>
    <property type="match status" value="1"/>
</dbReference>
<evidence type="ECO:0000259" key="12">
    <source>
        <dbReference type="SMART" id="SM00861"/>
    </source>
</evidence>
<dbReference type="AlphaFoldDB" id="A0A9D1HFM7"/>
<evidence type="ECO:0000256" key="5">
    <source>
        <dbReference type="ARBA" id="ARBA00022723"/>
    </source>
</evidence>
<evidence type="ECO:0000256" key="4">
    <source>
        <dbReference type="ARBA" id="ARBA00022679"/>
    </source>
</evidence>
<dbReference type="Gene3D" id="3.40.50.970">
    <property type="match status" value="2"/>
</dbReference>
<organism evidence="13 14">
    <name type="scientific">Candidatus Onthocola gallistercoris</name>
    <dbReference type="NCBI Taxonomy" id="2840876"/>
    <lineage>
        <taxon>Bacteria</taxon>
        <taxon>Bacillati</taxon>
        <taxon>Bacillota</taxon>
        <taxon>Bacilli</taxon>
        <taxon>Candidatus Onthocola</taxon>
    </lineage>
</organism>
<dbReference type="GO" id="GO:0030976">
    <property type="term" value="F:thiamine pyrophosphate binding"/>
    <property type="evidence" value="ECO:0007669"/>
    <property type="project" value="UniProtKB-UniRule"/>
</dbReference>
<dbReference type="InterPro" id="IPR029061">
    <property type="entry name" value="THDP-binding"/>
</dbReference>
<evidence type="ECO:0000256" key="6">
    <source>
        <dbReference type="ARBA" id="ARBA00022842"/>
    </source>
</evidence>
<dbReference type="InterPro" id="IPR049557">
    <property type="entry name" value="Transketolase_CS"/>
</dbReference>
<sequence>MTALLDQITQPNDIKKIDPKDYEALAKELRAFIIKSVSETGGHLASNLGVVELTMALHLCLDFPKDKLIWDVGHQSYTHKILTGRKDGFTGLRSFGGMSGFPKHRESSCDAFDTGHSSTSISAALGYARARDLRGEDYTVVAVIGDGSMTGGMAYEALNNAAWMKSNMIIILNDNNMSISGNVGGLSSYLQKIRTNESYVDFKVDVENALRKIPRIGDSVVRGVKDTKDAIKRQLIPGGFFEDLGIEYMGPVNGHDINQLVRAIRAARRKDQAVIIHVLTKKGKGYVPAEDNPSAFHGVDCFDIRNGQPLHEKVSMTYTDAFSKAMNYLAVKDERVAAISAAMPAGTGLSRFARRFPDRFFDVGIAEEHAVTFAAGLAAGGVKPYVAIYSSFFQRAYDQMIHDVCIQHLPVTFCVDRAGLVGADGETHQGIFDLSFMSGIPGMTVFAPKNKYELYDIMKFSLKFDGPLAIRYPRGEAWEGERQHRAPIVLGKSELLYTGKHIGLLAVGSMVQIAVNARQQLLKEGIDVTVVNVRFVKPLDKEMLDWLSRTHEVLITLEENVLAGGYGMAVSDYLMTGNDYGHHVKLSHIAVPDVFVEQGKVGLLREELGMDEASVSEKVRKYWNTLEDGK</sequence>
<dbReference type="SUPFAM" id="SSF52922">
    <property type="entry name" value="TK C-terminal domain-like"/>
    <property type="match status" value="1"/>
</dbReference>
<keyword evidence="5 11" id="KW-0479">Metal-binding</keyword>
<keyword evidence="8 11" id="KW-0786">Thiamine pyrophosphate</keyword>
<evidence type="ECO:0000256" key="10">
    <source>
        <dbReference type="ARBA" id="ARBA00055605"/>
    </source>
</evidence>
<comment type="catalytic activity">
    <reaction evidence="11">
        <text>D-glyceraldehyde 3-phosphate + pyruvate + H(+) = 1-deoxy-D-xylulose 5-phosphate + CO2</text>
        <dbReference type="Rhea" id="RHEA:12605"/>
        <dbReference type="ChEBI" id="CHEBI:15361"/>
        <dbReference type="ChEBI" id="CHEBI:15378"/>
        <dbReference type="ChEBI" id="CHEBI:16526"/>
        <dbReference type="ChEBI" id="CHEBI:57792"/>
        <dbReference type="ChEBI" id="CHEBI:59776"/>
        <dbReference type="EC" id="2.2.1.7"/>
    </reaction>
</comment>
<dbReference type="PANTHER" id="PTHR43322:SF5">
    <property type="entry name" value="1-DEOXY-D-XYLULOSE-5-PHOSPHATE SYNTHASE, CHLOROPLASTIC"/>
    <property type="match status" value="1"/>
</dbReference>
<dbReference type="NCBIfam" id="TIGR00204">
    <property type="entry name" value="dxs"/>
    <property type="match status" value="1"/>
</dbReference>
<dbReference type="InterPro" id="IPR033248">
    <property type="entry name" value="Transketolase_C"/>
</dbReference>
<evidence type="ECO:0000256" key="1">
    <source>
        <dbReference type="ARBA" id="ARBA00004980"/>
    </source>
</evidence>
<dbReference type="InterPro" id="IPR009014">
    <property type="entry name" value="Transketo_C/PFOR_II"/>
</dbReference>
<feature type="binding site" evidence="11">
    <location>
        <begin position="147"/>
        <end position="148"/>
    </location>
    <ligand>
        <name>thiamine diphosphate</name>
        <dbReference type="ChEBI" id="CHEBI:58937"/>
    </ligand>
</feature>
<dbReference type="HAMAP" id="MF_00315">
    <property type="entry name" value="DXP_synth"/>
    <property type="match status" value="1"/>
</dbReference>
<feature type="binding site" evidence="11">
    <location>
        <position position="367"/>
    </location>
    <ligand>
        <name>thiamine diphosphate</name>
        <dbReference type="ChEBI" id="CHEBI:58937"/>
    </ligand>
</feature>
<comment type="function">
    <text evidence="10 11">Catalyzes the acyloin condensation reaction between C atoms 2 and 3 of pyruvate and glyceraldehyde 3-phosphate to yield 1-deoxy-D-xylulose-5-phosphate (DXP).</text>
</comment>
<comment type="subunit">
    <text evidence="3 11">Homodimer.</text>
</comment>
<dbReference type="NCBIfam" id="NF003933">
    <property type="entry name" value="PRK05444.2-2"/>
    <property type="match status" value="1"/>
</dbReference>
<dbReference type="EC" id="2.2.1.7" evidence="11"/>
<keyword evidence="7 11" id="KW-0784">Thiamine biosynthesis</keyword>
<dbReference type="GO" id="GO:0009228">
    <property type="term" value="P:thiamine biosynthetic process"/>
    <property type="evidence" value="ECO:0007669"/>
    <property type="project" value="UniProtKB-UniRule"/>
</dbReference>
<name>A0A9D1HFM7_9FIRM</name>
<feature type="binding site" evidence="11">
    <location>
        <position position="74"/>
    </location>
    <ligand>
        <name>thiamine diphosphate</name>
        <dbReference type="ChEBI" id="CHEBI:58937"/>
    </ligand>
</feature>
<dbReference type="FunFam" id="3.40.50.970:FF:000005">
    <property type="entry name" value="1-deoxy-D-xylulose-5-phosphate synthase"/>
    <property type="match status" value="1"/>
</dbReference>
<evidence type="ECO:0000256" key="9">
    <source>
        <dbReference type="ARBA" id="ARBA00023229"/>
    </source>
</evidence>
<evidence type="ECO:0000256" key="8">
    <source>
        <dbReference type="ARBA" id="ARBA00023052"/>
    </source>
</evidence>
<evidence type="ECO:0000256" key="3">
    <source>
        <dbReference type="ARBA" id="ARBA00011738"/>
    </source>
</evidence>
<keyword evidence="9 11" id="KW-0414">Isoprene biosynthesis</keyword>
<dbReference type="GO" id="GO:0005829">
    <property type="term" value="C:cytosol"/>
    <property type="evidence" value="ECO:0007669"/>
    <property type="project" value="TreeGrafter"/>
</dbReference>
<evidence type="ECO:0000256" key="7">
    <source>
        <dbReference type="ARBA" id="ARBA00022977"/>
    </source>
</evidence>
<dbReference type="Pfam" id="PF02780">
    <property type="entry name" value="Transketolase_C"/>
    <property type="match status" value="1"/>
</dbReference>
<comment type="caution">
    <text evidence="13">The sequence shown here is derived from an EMBL/GenBank/DDBJ whole genome shotgun (WGS) entry which is preliminary data.</text>
</comment>
<dbReference type="GO" id="GO:0016114">
    <property type="term" value="P:terpenoid biosynthetic process"/>
    <property type="evidence" value="ECO:0007669"/>
    <property type="project" value="UniProtKB-UniRule"/>
</dbReference>
<feature type="binding site" evidence="11">
    <location>
        <position position="175"/>
    </location>
    <ligand>
        <name>Mg(2+)</name>
        <dbReference type="ChEBI" id="CHEBI:18420"/>
    </ligand>
</feature>
<comment type="similarity">
    <text evidence="2 11">Belongs to the transketolase family. DXPS subfamily.</text>
</comment>
<feature type="binding site" evidence="11">
    <location>
        <position position="146"/>
    </location>
    <ligand>
        <name>Mg(2+)</name>
        <dbReference type="ChEBI" id="CHEBI:18420"/>
    </ligand>
</feature>
<evidence type="ECO:0000256" key="2">
    <source>
        <dbReference type="ARBA" id="ARBA00011081"/>
    </source>
</evidence>
<proteinExistence type="inferred from homology"/>
<dbReference type="FunFam" id="3.40.50.920:FF:000002">
    <property type="entry name" value="1-deoxy-D-xylulose-5-phosphate synthase"/>
    <property type="match status" value="1"/>
</dbReference>
<feature type="binding site" evidence="11">
    <location>
        <position position="286"/>
    </location>
    <ligand>
        <name>thiamine diphosphate</name>
        <dbReference type="ChEBI" id="CHEBI:58937"/>
    </ligand>
</feature>
<accession>A0A9D1HFM7</accession>
<dbReference type="Pfam" id="PF13292">
    <property type="entry name" value="DXP_synthase_N"/>
    <property type="match status" value="1"/>
</dbReference>
<comment type="cofactor">
    <cofactor evidence="11">
        <name>Mg(2+)</name>
        <dbReference type="ChEBI" id="CHEBI:18420"/>
    </cofactor>
    <text evidence="11">Binds 1 Mg(2+) ion per subunit.</text>
</comment>
<dbReference type="PROSITE" id="PS00802">
    <property type="entry name" value="TRANSKETOLASE_2"/>
    <property type="match status" value="1"/>
</dbReference>
<dbReference type="CDD" id="cd07033">
    <property type="entry name" value="TPP_PYR_DXS_TK_like"/>
    <property type="match status" value="1"/>
</dbReference>
<protein>
    <recommendedName>
        <fullName evidence="11">1-deoxy-D-xylulose-5-phosphate synthase</fullName>
        <ecNumber evidence="11">2.2.1.7</ecNumber>
    </recommendedName>
    <alternativeName>
        <fullName evidence="11">1-deoxyxylulose-5-phosphate synthase</fullName>
        <shortName evidence="11">DXP synthase</shortName>
        <shortName evidence="11">DXPS</shortName>
    </alternativeName>
</protein>
<dbReference type="SMART" id="SM00861">
    <property type="entry name" value="Transket_pyr"/>
    <property type="match status" value="1"/>
</dbReference>
<dbReference type="CDD" id="cd02007">
    <property type="entry name" value="TPP_DXS"/>
    <property type="match status" value="1"/>
</dbReference>
<reference evidence="13" key="1">
    <citation type="submission" date="2020-10" db="EMBL/GenBank/DDBJ databases">
        <authorList>
            <person name="Gilroy R."/>
        </authorList>
    </citation>
    <scope>NUCLEOTIDE SEQUENCE</scope>
    <source>
        <strain evidence="13">CHK187-14744</strain>
    </source>
</reference>
<feature type="domain" description="Transketolase-like pyrimidine-binding" evidence="12">
    <location>
        <begin position="316"/>
        <end position="479"/>
    </location>
</feature>
<feature type="binding site" evidence="11">
    <location>
        <begin position="115"/>
        <end position="117"/>
    </location>
    <ligand>
        <name>thiamine diphosphate</name>
        <dbReference type="ChEBI" id="CHEBI:58937"/>
    </ligand>
</feature>
<dbReference type="PROSITE" id="PS00801">
    <property type="entry name" value="TRANSKETOLASE_1"/>
    <property type="match status" value="1"/>
</dbReference>
<evidence type="ECO:0000313" key="13">
    <source>
        <dbReference type="EMBL" id="HIU02034.1"/>
    </source>
</evidence>